<protein>
    <submittedName>
        <fullName evidence="1">Uncharacterized protein</fullName>
    </submittedName>
</protein>
<sequence length="91" mass="9604">MKPRKASKKTVPEDAPIETEVVPETFTLPPTTLATPATIIIPDQVPASNSSPLKASSSFDANSLGVPYSLPSGITVTEKTLSQREEPVGNQ</sequence>
<accession>A0AAV3RNT0</accession>
<proteinExistence type="predicted"/>
<reference evidence="1 2" key="1">
    <citation type="submission" date="2024-01" db="EMBL/GenBank/DDBJ databases">
        <title>The complete chloroplast genome sequence of Lithospermum erythrorhizon: insights into the phylogenetic relationship among Boraginaceae species and the maternal lineages of purple gromwells.</title>
        <authorList>
            <person name="Okada T."/>
            <person name="Watanabe K."/>
        </authorList>
    </citation>
    <scope>NUCLEOTIDE SEQUENCE [LARGE SCALE GENOMIC DNA]</scope>
</reference>
<dbReference type="Proteomes" id="UP001454036">
    <property type="component" value="Unassembled WGS sequence"/>
</dbReference>
<evidence type="ECO:0000313" key="1">
    <source>
        <dbReference type="EMBL" id="GAA0183129.1"/>
    </source>
</evidence>
<organism evidence="1 2">
    <name type="scientific">Lithospermum erythrorhizon</name>
    <name type="common">Purple gromwell</name>
    <name type="synonym">Lithospermum officinale var. erythrorhizon</name>
    <dbReference type="NCBI Taxonomy" id="34254"/>
    <lineage>
        <taxon>Eukaryota</taxon>
        <taxon>Viridiplantae</taxon>
        <taxon>Streptophyta</taxon>
        <taxon>Embryophyta</taxon>
        <taxon>Tracheophyta</taxon>
        <taxon>Spermatophyta</taxon>
        <taxon>Magnoliopsida</taxon>
        <taxon>eudicotyledons</taxon>
        <taxon>Gunneridae</taxon>
        <taxon>Pentapetalae</taxon>
        <taxon>asterids</taxon>
        <taxon>lamiids</taxon>
        <taxon>Boraginales</taxon>
        <taxon>Boraginaceae</taxon>
        <taxon>Boraginoideae</taxon>
        <taxon>Lithospermeae</taxon>
        <taxon>Lithospermum</taxon>
    </lineage>
</organism>
<gene>
    <name evidence="1" type="ORF">LIER_30600</name>
</gene>
<evidence type="ECO:0000313" key="2">
    <source>
        <dbReference type="Proteomes" id="UP001454036"/>
    </source>
</evidence>
<keyword evidence="2" id="KW-1185">Reference proteome</keyword>
<dbReference type="EMBL" id="BAABME010011027">
    <property type="protein sequence ID" value="GAA0183129.1"/>
    <property type="molecule type" value="Genomic_DNA"/>
</dbReference>
<name>A0AAV3RNT0_LITER</name>
<comment type="caution">
    <text evidence="1">The sequence shown here is derived from an EMBL/GenBank/DDBJ whole genome shotgun (WGS) entry which is preliminary data.</text>
</comment>
<dbReference type="AlphaFoldDB" id="A0AAV3RNT0"/>